<sequence>MHVGEIVRPYRGLYARAAYWNSLDPLDRTRHIVRALSMRHPGWIFCGSTAAIMLGLDCSYRLAMPVRIVAKPGAHYRNTDRLARCPIAYPETVTTPDGVTVTSPLRTLFDCAAHHPLRYALAPLDAALRTGLVQREQMLGFPGSVKYTRRRAAVERAFSLADGRSENGGESEARAVLIGLGYPPHDLQKPFPCLDDPRRTHRPDFLWTRDDGGQVAGELDGTRKYADRTMTDGRTIRAVVDEERERQRCLERQGVGMVRMYYGDLDRPQLLRQRLDAAGVPHV</sequence>
<dbReference type="OrthoDB" id="3172126at2"/>
<keyword evidence="2" id="KW-1185">Reference proteome</keyword>
<organism evidence="1 2">
    <name type="scientific">Bifidobacterium avesanii</name>
    <dbReference type="NCBI Taxonomy" id="1798157"/>
    <lineage>
        <taxon>Bacteria</taxon>
        <taxon>Bacillati</taxon>
        <taxon>Actinomycetota</taxon>
        <taxon>Actinomycetes</taxon>
        <taxon>Bifidobacteriales</taxon>
        <taxon>Bifidobacteriaceae</taxon>
        <taxon>Bifidobacterium</taxon>
    </lineage>
</organism>
<gene>
    <name evidence="1" type="ORF">GFD22_08370</name>
</gene>
<proteinExistence type="predicted"/>
<name>A0A7K3TJT2_9BIFI</name>
<dbReference type="AlphaFoldDB" id="A0A7K3TJT2"/>
<accession>A0A7K3TJT2</accession>
<evidence type="ECO:0000313" key="2">
    <source>
        <dbReference type="Proteomes" id="UP000469763"/>
    </source>
</evidence>
<comment type="caution">
    <text evidence="1">The sequence shown here is derived from an EMBL/GenBank/DDBJ whole genome shotgun (WGS) entry which is preliminary data.</text>
</comment>
<dbReference type="Proteomes" id="UP000469763">
    <property type="component" value="Unassembled WGS sequence"/>
</dbReference>
<evidence type="ECO:0000313" key="1">
    <source>
        <dbReference type="EMBL" id="NEG78979.1"/>
    </source>
</evidence>
<dbReference type="EMBL" id="WHZY01000014">
    <property type="protein sequence ID" value="NEG78979.1"/>
    <property type="molecule type" value="Genomic_DNA"/>
</dbReference>
<reference evidence="1 2" key="1">
    <citation type="submission" date="2019-10" db="EMBL/GenBank/DDBJ databases">
        <title>Bifidobacterium from non-human primates.</title>
        <authorList>
            <person name="Modesto M."/>
        </authorList>
    </citation>
    <scope>NUCLEOTIDE SEQUENCE [LARGE SCALE GENOMIC DNA]</scope>
    <source>
        <strain evidence="1 2">TREC</strain>
    </source>
</reference>
<protein>
    <submittedName>
        <fullName evidence="1">CTP synthase</fullName>
    </submittedName>
</protein>